<keyword evidence="2" id="KW-1185">Reference proteome</keyword>
<dbReference type="PaxDb" id="39947-A0A0P0YBW7"/>
<evidence type="ECO:0000313" key="2">
    <source>
        <dbReference type="Proteomes" id="UP000059680"/>
    </source>
</evidence>
<dbReference type="Gramene" id="Os12t0600150-01">
    <property type="protein sequence ID" value="Os12t0600150-01"/>
    <property type="gene ID" value="Os12g0600150"/>
</dbReference>
<name>A0A0P0YBW7_ORYSJ</name>
<dbReference type="Proteomes" id="UP000059680">
    <property type="component" value="Chromosome 12"/>
</dbReference>
<proteinExistence type="predicted"/>
<reference evidence="1 2" key="2">
    <citation type="journal article" date="2013" name="Plant Cell Physiol.">
        <title>Rice Annotation Project Database (RAP-DB): an integrative and interactive database for rice genomics.</title>
        <authorList>
            <person name="Sakai H."/>
            <person name="Lee S.S."/>
            <person name="Tanaka T."/>
            <person name="Numa H."/>
            <person name="Kim J."/>
            <person name="Kawahara Y."/>
            <person name="Wakimoto H."/>
            <person name="Yang C.C."/>
            <person name="Iwamoto M."/>
            <person name="Abe T."/>
            <person name="Yamada Y."/>
            <person name="Muto A."/>
            <person name="Inokuchi H."/>
            <person name="Ikemura T."/>
            <person name="Matsumoto T."/>
            <person name="Sasaki T."/>
            <person name="Itoh T."/>
        </authorList>
    </citation>
    <scope>NUCLEOTIDE SEQUENCE [LARGE SCALE GENOMIC DNA]</scope>
    <source>
        <strain evidence="2">cv. Nipponbare</strain>
    </source>
</reference>
<dbReference type="InParanoid" id="A0A0P0YBW7"/>
<organism evidence="1 2">
    <name type="scientific">Oryza sativa subsp. japonica</name>
    <name type="common">Rice</name>
    <dbReference type="NCBI Taxonomy" id="39947"/>
    <lineage>
        <taxon>Eukaryota</taxon>
        <taxon>Viridiplantae</taxon>
        <taxon>Streptophyta</taxon>
        <taxon>Embryophyta</taxon>
        <taxon>Tracheophyta</taxon>
        <taxon>Spermatophyta</taxon>
        <taxon>Magnoliopsida</taxon>
        <taxon>Liliopsida</taxon>
        <taxon>Poales</taxon>
        <taxon>Poaceae</taxon>
        <taxon>BOP clade</taxon>
        <taxon>Oryzoideae</taxon>
        <taxon>Oryzeae</taxon>
        <taxon>Oryzinae</taxon>
        <taxon>Oryza</taxon>
        <taxon>Oryza sativa</taxon>
    </lineage>
</organism>
<gene>
    <name evidence="1" type="ordered locus">Os12g0600150</name>
    <name evidence="1" type="ORF">OSNPB_120600150</name>
</gene>
<dbReference type="AlphaFoldDB" id="A0A0P0YBW7"/>
<sequence>MKLRAAPSRYHALDQPGRSILHCCASSKALSPSRCRSQQRLRLANKVASSGDLSIACIQDQQVLFHMIIWSKFEWI</sequence>
<reference evidence="2" key="1">
    <citation type="journal article" date="2005" name="Nature">
        <title>The map-based sequence of the rice genome.</title>
        <authorList>
            <consortium name="International rice genome sequencing project (IRGSP)"/>
            <person name="Matsumoto T."/>
            <person name="Wu J."/>
            <person name="Kanamori H."/>
            <person name="Katayose Y."/>
            <person name="Fujisawa M."/>
            <person name="Namiki N."/>
            <person name="Mizuno H."/>
            <person name="Yamamoto K."/>
            <person name="Antonio B.A."/>
            <person name="Baba T."/>
            <person name="Sakata K."/>
            <person name="Nagamura Y."/>
            <person name="Aoki H."/>
            <person name="Arikawa K."/>
            <person name="Arita K."/>
            <person name="Bito T."/>
            <person name="Chiden Y."/>
            <person name="Fujitsuka N."/>
            <person name="Fukunaka R."/>
            <person name="Hamada M."/>
            <person name="Harada C."/>
            <person name="Hayashi A."/>
            <person name="Hijishita S."/>
            <person name="Honda M."/>
            <person name="Hosokawa S."/>
            <person name="Ichikawa Y."/>
            <person name="Idonuma A."/>
            <person name="Iijima M."/>
            <person name="Ikeda M."/>
            <person name="Ikeno M."/>
            <person name="Ito K."/>
            <person name="Ito S."/>
            <person name="Ito T."/>
            <person name="Ito Y."/>
            <person name="Ito Y."/>
            <person name="Iwabuchi A."/>
            <person name="Kamiya K."/>
            <person name="Karasawa W."/>
            <person name="Kurita K."/>
            <person name="Katagiri S."/>
            <person name="Kikuta A."/>
            <person name="Kobayashi H."/>
            <person name="Kobayashi N."/>
            <person name="Machita K."/>
            <person name="Maehara T."/>
            <person name="Masukawa M."/>
            <person name="Mizubayashi T."/>
            <person name="Mukai Y."/>
            <person name="Nagasaki H."/>
            <person name="Nagata Y."/>
            <person name="Naito S."/>
            <person name="Nakashima M."/>
            <person name="Nakama Y."/>
            <person name="Nakamichi Y."/>
            <person name="Nakamura M."/>
            <person name="Meguro A."/>
            <person name="Negishi M."/>
            <person name="Ohta I."/>
            <person name="Ohta T."/>
            <person name="Okamoto M."/>
            <person name="Ono N."/>
            <person name="Saji S."/>
            <person name="Sakaguchi M."/>
            <person name="Sakai K."/>
            <person name="Shibata M."/>
            <person name="Shimokawa T."/>
            <person name="Song J."/>
            <person name="Takazaki Y."/>
            <person name="Terasawa K."/>
            <person name="Tsugane M."/>
            <person name="Tsuji K."/>
            <person name="Ueda S."/>
            <person name="Waki K."/>
            <person name="Yamagata H."/>
            <person name="Yamamoto M."/>
            <person name="Yamamoto S."/>
            <person name="Yamane H."/>
            <person name="Yoshiki S."/>
            <person name="Yoshihara R."/>
            <person name="Yukawa K."/>
            <person name="Zhong H."/>
            <person name="Yano M."/>
            <person name="Yuan Q."/>
            <person name="Ouyang S."/>
            <person name="Liu J."/>
            <person name="Jones K.M."/>
            <person name="Gansberger K."/>
            <person name="Moffat K."/>
            <person name="Hill J."/>
            <person name="Bera J."/>
            <person name="Fadrosh D."/>
            <person name="Jin S."/>
            <person name="Johri S."/>
            <person name="Kim M."/>
            <person name="Overton L."/>
            <person name="Reardon M."/>
            <person name="Tsitrin T."/>
            <person name="Vuong H."/>
            <person name="Weaver B."/>
            <person name="Ciecko A."/>
            <person name="Tallon L."/>
            <person name="Jackson J."/>
            <person name="Pai G."/>
            <person name="Aken S.V."/>
            <person name="Utterback T."/>
            <person name="Reidmuller S."/>
            <person name="Feldblyum T."/>
            <person name="Hsiao J."/>
            <person name="Zismann V."/>
            <person name="Iobst S."/>
            <person name="de Vazeille A.R."/>
            <person name="Buell C.R."/>
            <person name="Ying K."/>
            <person name="Li Y."/>
            <person name="Lu T."/>
            <person name="Huang Y."/>
            <person name="Zhao Q."/>
            <person name="Feng Q."/>
            <person name="Zhang L."/>
            <person name="Zhu J."/>
            <person name="Weng Q."/>
            <person name="Mu J."/>
            <person name="Lu Y."/>
            <person name="Fan D."/>
            <person name="Liu Y."/>
            <person name="Guan J."/>
            <person name="Zhang Y."/>
            <person name="Yu S."/>
            <person name="Liu X."/>
            <person name="Zhang Y."/>
            <person name="Hong G."/>
            <person name="Han B."/>
            <person name="Choisne N."/>
            <person name="Demange N."/>
            <person name="Orjeda G."/>
            <person name="Samain S."/>
            <person name="Cattolico L."/>
            <person name="Pelletier E."/>
            <person name="Couloux A."/>
            <person name="Segurens B."/>
            <person name="Wincker P."/>
            <person name="D'Hont A."/>
            <person name="Scarpelli C."/>
            <person name="Weissenbach J."/>
            <person name="Salanoubat M."/>
            <person name="Quetier F."/>
            <person name="Yu Y."/>
            <person name="Kim H.R."/>
            <person name="Rambo T."/>
            <person name="Currie J."/>
            <person name="Collura K."/>
            <person name="Luo M."/>
            <person name="Yang T."/>
            <person name="Ammiraju J.S.S."/>
            <person name="Engler F."/>
            <person name="Soderlund C."/>
            <person name="Wing R.A."/>
            <person name="Palmer L.E."/>
            <person name="de la Bastide M."/>
            <person name="Spiegel L."/>
            <person name="Nascimento L."/>
            <person name="Zutavern T."/>
            <person name="O'Shaughnessy A."/>
            <person name="Dike S."/>
            <person name="Dedhia N."/>
            <person name="Preston R."/>
            <person name="Balija V."/>
            <person name="McCombie W.R."/>
            <person name="Chow T."/>
            <person name="Chen H."/>
            <person name="Chung M."/>
            <person name="Chen C."/>
            <person name="Shaw J."/>
            <person name="Wu H."/>
            <person name="Hsiao K."/>
            <person name="Chao Y."/>
            <person name="Chu M."/>
            <person name="Cheng C."/>
            <person name="Hour A."/>
            <person name="Lee P."/>
            <person name="Lin S."/>
            <person name="Lin Y."/>
            <person name="Liou J."/>
            <person name="Liu S."/>
            <person name="Hsing Y."/>
            <person name="Raghuvanshi S."/>
            <person name="Mohanty A."/>
            <person name="Bharti A.K."/>
            <person name="Gaur A."/>
            <person name="Gupta V."/>
            <person name="Kumar D."/>
            <person name="Ravi V."/>
            <person name="Vij S."/>
            <person name="Kapur A."/>
            <person name="Khurana P."/>
            <person name="Khurana P."/>
            <person name="Khurana J.P."/>
            <person name="Tyagi A.K."/>
            <person name="Gaikwad K."/>
            <person name="Singh A."/>
            <person name="Dalal V."/>
            <person name="Srivastava S."/>
            <person name="Dixit A."/>
            <person name="Pal A.K."/>
            <person name="Ghazi I.A."/>
            <person name="Yadav M."/>
            <person name="Pandit A."/>
            <person name="Bhargava A."/>
            <person name="Sureshbabu K."/>
            <person name="Batra K."/>
            <person name="Sharma T.R."/>
            <person name="Mohapatra T."/>
            <person name="Singh N.K."/>
            <person name="Messing J."/>
            <person name="Nelson A.B."/>
            <person name="Fuks G."/>
            <person name="Kavchok S."/>
            <person name="Keizer G."/>
            <person name="Linton E."/>
            <person name="Llaca V."/>
            <person name="Song R."/>
            <person name="Tanyolac B."/>
            <person name="Young S."/>
            <person name="Ho-Il K."/>
            <person name="Hahn J.H."/>
            <person name="Sangsakoo G."/>
            <person name="Vanavichit A."/>
            <person name="de Mattos Luiz.A.T."/>
            <person name="Zimmer P.D."/>
            <person name="Malone G."/>
            <person name="Dellagostin O."/>
            <person name="de Oliveira A.C."/>
            <person name="Bevan M."/>
            <person name="Bancroft I."/>
            <person name="Minx P."/>
            <person name="Cordum H."/>
            <person name="Wilson R."/>
            <person name="Cheng Z."/>
            <person name="Jin W."/>
            <person name="Jiang J."/>
            <person name="Leong S.A."/>
            <person name="Iwama H."/>
            <person name="Gojobori T."/>
            <person name="Itoh T."/>
            <person name="Niimura Y."/>
            <person name="Fujii Y."/>
            <person name="Habara T."/>
            <person name="Sakai H."/>
            <person name="Sato Y."/>
            <person name="Wilson G."/>
            <person name="Kumar K."/>
            <person name="McCouch S."/>
            <person name="Juretic N."/>
            <person name="Hoen D."/>
            <person name="Wright S."/>
            <person name="Bruskiewich R."/>
            <person name="Bureau T."/>
            <person name="Miyao A."/>
            <person name="Hirochika H."/>
            <person name="Nishikawa T."/>
            <person name="Kadowaki K."/>
            <person name="Sugiura M."/>
            <person name="Burr B."/>
            <person name="Sasaki T."/>
        </authorList>
    </citation>
    <scope>NUCLEOTIDE SEQUENCE [LARGE SCALE GENOMIC DNA]</scope>
    <source>
        <strain evidence="2">cv. Nipponbare</strain>
    </source>
</reference>
<evidence type="ECO:0000313" key="1">
    <source>
        <dbReference type="EMBL" id="BAT17949.1"/>
    </source>
</evidence>
<protein>
    <submittedName>
        <fullName evidence="1">Os12g0600150 protein</fullName>
    </submittedName>
</protein>
<accession>A0A0P0YBW7</accession>
<dbReference type="EMBL" id="AP014968">
    <property type="protein sequence ID" value="BAT17949.1"/>
    <property type="molecule type" value="Genomic_DNA"/>
</dbReference>
<reference evidence="1 2" key="3">
    <citation type="journal article" date="2013" name="Rice">
        <title>Improvement of the Oryza sativa Nipponbare reference genome using next generation sequence and optical map data.</title>
        <authorList>
            <person name="Kawahara Y."/>
            <person name="de la Bastide M."/>
            <person name="Hamilton J.P."/>
            <person name="Kanamori H."/>
            <person name="McCombie W.R."/>
            <person name="Ouyang S."/>
            <person name="Schwartz D.C."/>
            <person name="Tanaka T."/>
            <person name="Wu J."/>
            <person name="Zhou S."/>
            <person name="Childs K.L."/>
            <person name="Davidson R.M."/>
            <person name="Lin H."/>
            <person name="Quesada-Ocampo L."/>
            <person name="Vaillancourt B."/>
            <person name="Sakai H."/>
            <person name="Lee S.S."/>
            <person name="Kim J."/>
            <person name="Numa H."/>
            <person name="Itoh T."/>
            <person name="Buell C.R."/>
            <person name="Matsumoto T."/>
        </authorList>
    </citation>
    <scope>NUCLEOTIDE SEQUENCE [LARGE SCALE GENOMIC DNA]</scope>
    <source>
        <strain evidence="2">cv. Nipponbare</strain>
    </source>
</reference>